<dbReference type="Proteomes" id="UP000314294">
    <property type="component" value="Unassembled WGS sequence"/>
</dbReference>
<keyword evidence="3" id="KW-1185">Reference proteome</keyword>
<protein>
    <submittedName>
        <fullName evidence="2">Uncharacterized protein</fullName>
    </submittedName>
</protein>
<name>A0A4Z2J7L4_9TELE</name>
<feature type="region of interest" description="Disordered" evidence="1">
    <location>
        <begin position="50"/>
        <end position="70"/>
    </location>
</feature>
<evidence type="ECO:0000313" key="3">
    <source>
        <dbReference type="Proteomes" id="UP000314294"/>
    </source>
</evidence>
<comment type="caution">
    <text evidence="2">The sequence shown here is derived from an EMBL/GenBank/DDBJ whole genome shotgun (WGS) entry which is preliminary data.</text>
</comment>
<dbReference type="AlphaFoldDB" id="A0A4Z2J7L4"/>
<gene>
    <name evidence="2" type="ORF">EYF80_003925</name>
</gene>
<reference evidence="2 3" key="1">
    <citation type="submission" date="2019-03" db="EMBL/GenBank/DDBJ databases">
        <title>First draft genome of Liparis tanakae, snailfish: a comprehensive survey of snailfish specific genes.</title>
        <authorList>
            <person name="Kim W."/>
            <person name="Song I."/>
            <person name="Jeong J.-H."/>
            <person name="Kim D."/>
            <person name="Kim S."/>
            <person name="Ryu S."/>
            <person name="Song J.Y."/>
            <person name="Lee S.K."/>
        </authorList>
    </citation>
    <scope>NUCLEOTIDE SEQUENCE [LARGE SCALE GENOMIC DNA]</scope>
    <source>
        <tissue evidence="2">Muscle</tissue>
    </source>
</reference>
<proteinExistence type="predicted"/>
<evidence type="ECO:0000256" key="1">
    <source>
        <dbReference type="SAM" id="MobiDB-lite"/>
    </source>
</evidence>
<organism evidence="2 3">
    <name type="scientific">Liparis tanakae</name>
    <name type="common">Tanaka's snailfish</name>
    <dbReference type="NCBI Taxonomy" id="230148"/>
    <lineage>
        <taxon>Eukaryota</taxon>
        <taxon>Metazoa</taxon>
        <taxon>Chordata</taxon>
        <taxon>Craniata</taxon>
        <taxon>Vertebrata</taxon>
        <taxon>Euteleostomi</taxon>
        <taxon>Actinopterygii</taxon>
        <taxon>Neopterygii</taxon>
        <taxon>Teleostei</taxon>
        <taxon>Neoteleostei</taxon>
        <taxon>Acanthomorphata</taxon>
        <taxon>Eupercaria</taxon>
        <taxon>Perciformes</taxon>
        <taxon>Cottioidei</taxon>
        <taxon>Cottales</taxon>
        <taxon>Liparidae</taxon>
        <taxon>Liparis</taxon>
    </lineage>
</organism>
<dbReference type="EMBL" id="SRLO01000019">
    <property type="protein sequence ID" value="TNN85678.1"/>
    <property type="molecule type" value="Genomic_DNA"/>
</dbReference>
<sequence length="177" mass="19372">MTASWSVLPSGGVTQFTPLVTLSFVVLGNYWSREARETWGLTCPMRVTTSPDGQLHPPRKNSCDVQRRRGPSAPLAQLPFLEEEVEGGQGDSRLCWGLTKRVRHAAVHVRGLHAVLPTKGKSHRSDHQVLIGGHKREESRSTVQVQIPSSRLVVSVSVAEEPPSMTGLPCSQDSSIF</sequence>
<evidence type="ECO:0000313" key="2">
    <source>
        <dbReference type="EMBL" id="TNN85678.1"/>
    </source>
</evidence>
<accession>A0A4Z2J7L4</accession>